<dbReference type="InterPro" id="IPR000649">
    <property type="entry name" value="IF-2B-related"/>
</dbReference>
<name>G9WVS4_9FIRM</name>
<comment type="caution">
    <text evidence="4">The sequence shown here is derived from an EMBL/GenBank/DDBJ whole genome shotgun (WGS) entry which is preliminary data.</text>
</comment>
<dbReference type="AlphaFoldDB" id="G9WVS4"/>
<comment type="function">
    <text evidence="3">Catalyzes the interconversion of methylthioribose-1-phosphate (MTR-1-P) into methylthioribulose-1-phosphate (MTRu-1-P).</text>
</comment>
<keyword evidence="5" id="KW-1185">Reference proteome</keyword>
<dbReference type="Gene3D" id="1.20.120.420">
    <property type="entry name" value="translation initiation factor eif-2b, domain 1"/>
    <property type="match status" value="1"/>
</dbReference>
<dbReference type="InterPro" id="IPR042529">
    <property type="entry name" value="IF_2B-like_C"/>
</dbReference>
<dbReference type="PATRIC" id="fig|796944.3.peg.1741"/>
<comment type="catalytic activity">
    <reaction evidence="2 3">
        <text>5-(methylsulfanyl)-alpha-D-ribose 1-phosphate = 5-(methylsulfanyl)-D-ribulose 1-phosphate</text>
        <dbReference type="Rhea" id="RHEA:19989"/>
        <dbReference type="ChEBI" id="CHEBI:58533"/>
        <dbReference type="ChEBI" id="CHEBI:58548"/>
        <dbReference type="EC" id="5.3.1.23"/>
    </reaction>
</comment>
<keyword evidence="3" id="KW-0028">Amino-acid biosynthesis</keyword>
<dbReference type="InterPro" id="IPR037171">
    <property type="entry name" value="NagB/RpiA_transferase-like"/>
</dbReference>
<feature type="binding site" evidence="3">
    <location>
        <begin position="292"/>
        <end position="293"/>
    </location>
    <ligand>
        <name>substrate</name>
    </ligand>
</feature>
<evidence type="ECO:0000313" key="5">
    <source>
        <dbReference type="Proteomes" id="UP000003527"/>
    </source>
</evidence>
<accession>G9WVS4</accession>
<dbReference type="EC" id="5.3.1.23" evidence="3"/>
<feature type="active site" description="Proton donor" evidence="3">
    <location>
        <position position="282"/>
    </location>
</feature>
<evidence type="ECO:0000256" key="2">
    <source>
        <dbReference type="ARBA" id="ARBA00052401"/>
    </source>
</evidence>
<sequence length="396" mass="43634">MEHDREETAYSDLFGLKYRNRRRETEEEMDQGRLKEEEIAELLSGIENVRLNEEETAVIIVDQTQLPGKKEFLELGDAKALYDAIFELKVRGAPAIGICAAYGIYVLARKIKADSGEAFYKKFKEDAEYLNSSRPTAVNLSWALKRMESVVEAHISSLPKEILALLREECKLIQAEDAAMCKAISEYGLSLLKDGDGILTHCNAGPLATSKYGTALGPLFLGKERGVNFHVFSDETRPLLQGARLTSYELDQGGIDVTLICDNMASIVMKSGKVQACLVGCDRIAANGDAANKIGTSGVAILAKYYGIPFYVLGPSSTIDFSCKTGEDIVIEERNPEEIKCKFYEKPMALPSVKCYNPAFDVTDHSLITAIITERGILRAPFTESLKAAFPERAEG</sequence>
<feature type="binding site" evidence="3">
    <location>
        <position position="241"/>
    </location>
    <ligand>
        <name>substrate</name>
    </ligand>
</feature>
<dbReference type="Gene3D" id="3.40.50.10470">
    <property type="entry name" value="Translation initiation factor eif-2b, domain 2"/>
    <property type="match status" value="1"/>
</dbReference>
<dbReference type="EMBL" id="AFZD01000018">
    <property type="protein sequence ID" value="EHL10861.1"/>
    <property type="molecule type" value="Genomic_DNA"/>
</dbReference>
<evidence type="ECO:0000256" key="3">
    <source>
        <dbReference type="HAMAP-Rule" id="MF_01678"/>
    </source>
</evidence>
<dbReference type="Pfam" id="PF01008">
    <property type="entry name" value="IF-2B"/>
    <property type="match status" value="1"/>
</dbReference>
<dbReference type="NCBIfam" id="TIGR00524">
    <property type="entry name" value="eIF-2B_rel"/>
    <property type="match status" value="1"/>
</dbReference>
<feature type="binding site" evidence="3">
    <location>
        <position position="134"/>
    </location>
    <ligand>
        <name>substrate</name>
    </ligand>
</feature>
<dbReference type="PANTHER" id="PTHR43475">
    <property type="entry name" value="METHYLTHIORIBOSE-1-PHOSPHATE ISOMERASE"/>
    <property type="match status" value="1"/>
</dbReference>
<comment type="similarity">
    <text evidence="3">Belongs to the EIF-2B alpha/beta/delta subunits family. MtnA subfamily.</text>
</comment>
<dbReference type="NCBIfam" id="NF004326">
    <property type="entry name" value="PRK05720.1"/>
    <property type="match status" value="1"/>
</dbReference>
<proteinExistence type="inferred from homology"/>
<dbReference type="HOGENOM" id="CLU_016218_1_2_9"/>
<dbReference type="SUPFAM" id="SSF100950">
    <property type="entry name" value="NagB/RpiA/CoA transferase-like"/>
    <property type="match status" value="1"/>
</dbReference>
<feature type="binding site" evidence="3">
    <location>
        <begin position="91"/>
        <end position="93"/>
    </location>
    <ligand>
        <name>substrate</name>
    </ligand>
</feature>
<comment type="pathway">
    <text evidence="3">Amino-acid biosynthesis; L-methionine biosynthesis via salvage pathway; L-methionine from S-methyl-5-thio-alpha-D-ribose 1-phosphate: step 1/6.</text>
</comment>
<protein>
    <recommendedName>
        <fullName evidence="3">Methylthioribose-1-phosphate isomerase</fullName>
        <shortName evidence="3">M1Pi</shortName>
        <shortName evidence="3">MTR-1-P isomerase</shortName>
        <ecNumber evidence="3">5.3.1.23</ecNumber>
    </recommendedName>
    <alternativeName>
        <fullName evidence="3">S-methyl-5-thioribose-1-phosphate isomerase</fullName>
    </alternativeName>
</protein>
<feature type="site" description="Transition state stabilizer" evidence="3">
    <location>
        <position position="202"/>
    </location>
</feature>
<dbReference type="InterPro" id="IPR011559">
    <property type="entry name" value="Initiation_fac_2B_a/b/d"/>
</dbReference>
<dbReference type="PANTHER" id="PTHR43475:SF1">
    <property type="entry name" value="METHYLTHIORIBOSE-1-PHOSPHATE ISOMERASE"/>
    <property type="match status" value="1"/>
</dbReference>
<dbReference type="FunFam" id="3.40.50.10470:FF:000006">
    <property type="entry name" value="Methylthioribose-1-phosphate isomerase"/>
    <property type="match status" value="1"/>
</dbReference>
<evidence type="ECO:0000313" key="4">
    <source>
        <dbReference type="EMBL" id="EHL10861.1"/>
    </source>
</evidence>
<dbReference type="FunFam" id="1.20.120.420:FF:000003">
    <property type="entry name" value="Methylthioribose-1-phosphate isomerase"/>
    <property type="match status" value="1"/>
</dbReference>
<keyword evidence="1 3" id="KW-0413">Isomerase</keyword>
<dbReference type="Proteomes" id="UP000003527">
    <property type="component" value="Unassembled WGS sequence"/>
</dbReference>
<evidence type="ECO:0000256" key="1">
    <source>
        <dbReference type="ARBA" id="ARBA00023235"/>
    </source>
</evidence>
<keyword evidence="3" id="KW-0486">Methionine biosynthesis</keyword>
<dbReference type="HAMAP" id="MF_01678">
    <property type="entry name" value="Salvage_MtnA"/>
    <property type="match status" value="1"/>
</dbReference>
<organism evidence="4 5">
    <name type="scientific">Oribacterium asaccharolyticum ACB7</name>
    <dbReference type="NCBI Taxonomy" id="796944"/>
    <lineage>
        <taxon>Bacteria</taxon>
        <taxon>Bacillati</taxon>
        <taxon>Bacillota</taxon>
        <taxon>Clostridia</taxon>
        <taxon>Lachnospirales</taxon>
        <taxon>Lachnospiraceae</taxon>
        <taxon>Oribacterium</taxon>
    </lineage>
</organism>
<reference evidence="4 5" key="1">
    <citation type="submission" date="2011-08" db="EMBL/GenBank/DDBJ databases">
        <title>The Genome Sequence of Oribacterium sp. ACB7.</title>
        <authorList>
            <consortium name="The Broad Institute Genome Sequencing Platform"/>
            <person name="Earl A."/>
            <person name="Ward D."/>
            <person name="Feldgarden M."/>
            <person name="Gevers D."/>
            <person name="Sizova M."/>
            <person name="Hazen A."/>
            <person name="Epstein S."/>
            <person name="Young S.K."/>
            <person name="Zeng Q."/>
            <person name="Gargeya S."/>
            <person name="Fitzgerald M."/>
            <person name="Haas B."/>
            <person name="Abouelleil A."/>
            <person name="Alvarado L."/>
            <person name="Arachchi H.M."/>
            <person name="Berlin A."/>
            <person name="Brown A."/>
            <person name="Chapman S.B."/>
            <person name="Chen Z."/>
            <person name="Dunbar C."/>
            <person name="Freedman E."/>
            <person name="Gearin G."/>
            <person name="Gellesch M."/>
            <person name="Goldberg J."/>
            <person name="Griggs A."/>
            <person name="Gujja S."/>
            <person name="Heiman D."/>
            <person name="Howarth C."/>
            <person name="Larson L."/>
            <person name="Lui A."/>
            <person name="MacDonald P.J.P."/>
            <person name="Montmayeur A."/>
            <person name="Murphy C."/>
            <person name="Neiman D."/>
            <person name="Pearson M."/>
            <person name="Priest M."/>
            <person name="Roberts A."/>
            <person name="Saif S."/>
            <person name="Shea T."/>
            <person name="Shenoy N."/>
            <person name="Sisk P."/>
            <person name="Stolte C."/>
            <person name="Sykes S."/>
            <person name="Wortman J."/>
            <person name="Nusbaum C."/>
            <person name="Birren B."/>
        </authorList>
    </citation>
    <scope>NUCLEOTIDE SEQUENCE [LARGE SCALE GENOMIC DNA]</scope>
    <source>
        <strain evidence="4 5">ACB7</strain>
    </source>
</reference>
<dbReference type="UniPathway" id="UPA00904">
    <property type="reaction ID" value="UER00874"/>
</dbReference>
<dbReference type="InterPro" id="IPR005251">
    <property type="entry name" value="IF-M1Pi"/>
</dbReference>
<dbReference type="NCBIfam" id="TIGR00512">
    <property type="entry name" value="salvage_mtnA"/>
    <property type="match status" value="1"/>
</dbReference>
<gene>
    <name evidence="3" type="primary">mtnA</name>
    <name evidence="4" type="ORF">HMPREF9624_01008</name>
</gene>
<dbReference type="GO" id="GO:0046523">
    <property type="term" value="F:S-methyl-5-thioribose-1-phosphate isomerase activity"/>
    <property type="evidence" value="ECO:0007669"/>
    <property type="project" value="UniProtKB-UniRule"/>
</dbReference>
<dbReference type="InterPro" id="IPR027363">
    <property type="entry name" value="M1Pi_N"/>
</dbReference>
<dbReference type="GO" id="GO:0019509">
    <property type="term" value="P:L-methionine salvage from methylthioadenosine"/>
    <property type="evidence" value="ECO:0007669"/>
    <property type="project" value="UniProtKB-UniRule"/>
</dbReference>